<evidence type="ECO:0000256" key="12">
    <source>
        <dbReference type="ARBA" id="ARBA00041765"/>
    </source>
</evidence>
<dbReference type="AlphaFoldDB" id="A0A131YU50"/>
<dbReference type="PANTHER" id="PTHR13693:SF2">
    <property type="entry name" value="SERINE PALMITOYLTRANSFERASE 1"/>
    <property type="match status" value="1"/>
</dbReference>
<dbReference type="GO" id="GO:0030170">
    <property type="term" value="F:pyridoxal phosphate binding"/>
    <property type="evidence" value="ECO:0007669"/>
    <property type="project" value="InterPro"/>
</dbReference>
<evidence type="ECO:0000256" key="7">
    <source>
        <dbReference type="ARBA" id="ARBA00022898"/>
    </source>
</evidence>
<proteinExistence type="inferred from homology"/>
<keyword evidence="9" id="KW-0443">Lipid metabolism</keyword>
<comment type="cofactor">
    <cofactor evidence="1">
        <name>pyridoxal 5'-phosphate</name>
        <dbReference type="ChEBI" id="CHEBI:597326"/>
    </cofactor>
</comment>
<organism evidence="16">
    <name type="scientific">Rhipicephalus appendiculatus</name>
    <name type="common">Brown ear tick</name>
    <dbReference type="NCBI Taxonomy" id="34631"/>
    <lineage>
        <taxon>Eukaryota</taxon>
        <taxon>Metazoa</taxon>
        <taxon>Ecdysozoa</taxon>
        <taxon>Arthropoda</taxon>
        <taxon>Chelicerata</taxon>
        <taxon>Arachnida</taxon>
        <taxon>Acari</taxon>
        <taxon>Parasitiformes</taxon>
        <taxon>Ixodida</taxon>
        <taxon>Ixodoidea</taxon>
        <taxon>Ixodidae</taxon>
        <taxon>Rhipicephalinae</taxon>
        <taxon>Rhipicephalus</taxon>
        <taxon>Rhipicephalus</taxon>
    </lineage>
</organism>
<dbReference type="InterPro" id="IPR050087">
    <property type="entry name" value="AON_synthase_class-II"/>
</dbReference>
<dbReference type="GO" id="GO:0046512">
    <property type="term" value="P:sphingosine biosynthetic process"/>
    <property type="evidence" value="ECO:0007669"/>
    <property type="project" value="TreeGrafter"/>
</dbReference>
<dbReference type="Gene3D" id="3.40.640.10">
    <property type="entry name" value="Type I PLP-dependent aspartate aminotransferase-like (Major domain)"/>
    <property type="match status" value="1"/>
</dbReference>
<keyword evidence="7" id="KW-0663">Pyridoxal phosphate</keyword>
<dbReference type="PANTHER" id="PTHR13693">
    <property type="entry name" value="CLASS II AMINOTRANSFERASE/8-AMINO-7-OXONONANOATE SYNTHASE"/>
    <property type="match status" value="1"/>
</dbReference>
<evidence type="ECO:0000256" key="3">
    <source>
        <dbReference type="ARBA" id="ARBA00004991"/>
    </source>
</evidence>
<sequence length="473" mass="52674">MAVAAVSWELYEMFEAFLRAPAYHLALEALLFVWVLWLLLRKSTPVDAGKAKLTEKEKEDLIAEWRPEPLVSSTPPSDYVVNPRIISSKVGRTVVVDGRSCLNLASHNYLGLTELEGTQEAAIGGLRRYGVGSCGPRGFFGTVDIHLELESRLAEFMGVEEACLYSYGFSTISSAIPSYAKQGDVIFADEEVNYAIQMGLLASRSKIYYFRHNDMGDLERLLLEQQERDVADPKKARVTRRFLVAEGIYASTGDICPLPELVKLRRRFELRLFLDETCSFAVLGRTGRGLREHFDIPSNEIDLMCATLEHAVGSYGGFCCGTSFVVDHQRLSGLGYCFSASLPPLQASVSLQAINHLSSHPELLSQLRQNCLRVHEKLQRIAQLRLGGNAESPVKHLYVAGSRPKEECAKLLDDIVHKAWEAGVALTRARYLEDREHTPKEASIRIAVSASLTEEDIEHAYTIIRQAAEAVLV</sequence>
<dbReference type="InterPro" id="IPR004839">
    <property type="entry name" value="Aminotransferase_I/II_large"/>
</dbReference>
<dbReference type="Pfam" id="PF00155">
    <property type="entry name" value="Aminotran_1_2"/>
    <property type="match status" value="1"/>
</dbReference>
<keyword evidence="14" id="KW-1133">Transmembrane helix</keyword>
<dbReference type="InterPro" id="IPR015421">
    <property type="entry name" value="PyrdxlP-dep_Trfase_major"/>
</dbReference>
<accession>A0A131YU50</accession>
<comment type="pathway">
    <text evidence="2">Lipid metabolism; sphingolipid metabolism.</text>
</comment>
<keyword evidence="10" id="KW-0012">Acyltransferase</keyword>
<dbReference type="SUPFAM" id="SSF53383">
    <property type="entry name" value="PLP-dependent transferases"/>
    <property type="match status" value="1"/>
</dbReference>
<evidence type="ECO:0000259" key="15">
    <source>
        <dbReference type="Pfam" id="PF00155"/>
    </source>
</evidence>
<evidence type="ECO:0000256" key="2">
    <source>
        <dbReference type="ARBA" id="ARBA00004760"/>
    </source>
</evidence>
<dbReference type="FunFam" id="3.40.640.10:FF:000049">
    <property type="entry name" value="serine palmitoyltransferase 1 isoform X1"/>
    <property type="match status" value="1"/>
</dbReference>
<evidence type="ECO:0000256" key="11">
    <source>
        <dbReference type="ARBA" id="ARBA00041066"/>
    </source>
</evidence>
<feature type="transmembrane region" description="Helical" evidence="14">
    <location>
        <begin position="20"/>
        <end position="40"/>
    </location>
</feature>
<evidence type="ECO:0000256" key="13">
    <source>
        <dbReference type="ARBA" id="ARBA00042649"/>
    </source>
</evidence>
<evidence type="ECO:0000256" key="6">
    <source>
        <dbReference type="ARBA" id="ARBA00022679"/>
    </source>
</evidence>
<comment type="pathway">
    <text evidence="3">Sphingolipid metabolism.</text>
</comment>
<dbReference type="Gene3D" id="3.90.1150.10">
    <property type="entry name" value="Aspartate Aminotransferase, domain 1"/>
    <property type="match status" value="1"/>
</dbReference>
<reference evidence="16" key="1">
    <citation type="journal article" date="2016" name="Ticks Tick Borne Dis.">
        <title>De novo assembly and annotation of the salivary gland transcriptome of Rhipicephalus appendiculatus male and female ticks during blood feeding.</title>
        <authorList>
            <person name="de Castro M.H."/>
            <person name="de Klerk D."/>
            <person name="Pienaar R."/>
            <person name="Latif A.A."/>
            <person name="Rees D.J."/>
            <person name="Mans B.J."/>
        </authorList>
    </citation>
    <scope>NUCLEOTIDE SEQUENCE</scope>
    <source>
        <tissue evidence="16">Salivary glands</tissue>
    </source>
</reference>
<dbReference type="InterPro" id="IPR015424">
    <property type="entry name" value="PyrdxlP-dep_Trfase"/>
</dbReference>
<evidence type="ECO:0000256" key="5">
    <source>
        <dbReference type="ARBA" id="ARBA00013220"/>
    </source>
</evidence>
<dbReference type="EC" id="2.3.1.50" evidence="5"/>
<feature type="domain" description="Aminotransferase class I/classII large" evidence="15">
    <location>
        <begin position="101"/>
        <end position="462"/>
    </location>
</feature>
<dbReference type="InterPro" id="IPR015422">
    <property type="entry name" value="PyrdxlP-dep_Trfase_small"/>
</dbReference>
<keyword evidence="6 16" id="KW-0808">Transferase</keyword>
<dbReference type="GO" id="GO:0005783">
    <property type="term" value="C:endoplasmic reticulum"/>
    <property type="evidence" value="ECO:0007669"/>
    <property type="project" value="TreeGrafter"/>
</dbReference>
<evidence type="ECO:0000256" key="14">
    <source>
        <dbReference type="SAM" id="Phobius"/>
    </source>
</evidence>
<evidence type="ECO:0000256" key="9">
    <source>
        <dbReference type="ARBA" id="ARBA00023098"/>
    </source>
</evidence>
<evidence type="ECO:0000313" key="16">
    <source>
        <dbReference type="EMBL" id="JAP82072.1"/>
    </source>
</evidence>
<evidence type="ECO:0000256" key="4">
    <source>
        <dbReference type="ARBA" id="ARBA00008392"/>
    </source>
</evidence>
<comment type="similarity">
    <text evidence="4">Belongs to the class-II pyridoxal-phosphate-dependent aminotransferase family.</text>
</comment>
<dbReference type="EMBL" id="GEDV01006485">
    <property type="protein sequence ID" value="JAP82072.1"/>
    <property type="molecule type" value="Transcribed_RNA"/>
</dbReference>
<name>A0A131YU50_RHIAP</name>
<keyword evidence="8" id="KW-0746">Sphingolipid metabolism</keyword>
<evidence type="ECO:0000256" key="10">
    <source>
        <dbReference type="ARBA" id="ARBA00023315"/>
    </source>
</evidence>
<evidence type="ECO:0000256" key="1">
    <source>
        <dbReference type="ARBA" id="ARBA00001933"/>
    </source>
</evidence>
<dbReference type="GO" id="GO:0046513">
    <property type="term" value="P:ceramide biosynthetic process"/>
    <property type="evidence" value="ECO:0007669"/>
    <property type="project" value="TreeGrafter"/>
</dbReference>
<evidence type="ECO:0000256" key="8">
    <source>
        <dbReference type="ARBA" id="ARBA00022919"/>
    </source>
</evidence>
<protein>
    <recommendedName>
        <fullName evidence="11">Serine palmitoyltransferase 1</fullName>
        <ecNumber evidence="5">2.3.1.50</ecNumber>
    </recommendedName>
    <alternativeName>
        <fullName evidence="12">Long chain base biosynthesis protein 1</fullName>
    </alternativeName>
    <alternativeName>
        <fullName evidence="13">Serine-palmitoyl-CoA transferase 1</fullName>
    </alternativeName>
</protein>
<dbReference type="GO" id="GO:0004758">
    <property type="term" value="F:serine C-palmitoyltransferase activity"/>
    <property type="evidence" value="ECO:0007669"/>
    <property type="project" value="UniProtKB-EC"/>
</dbReference>
<keyword evidence="14" id="KW-0812">Transmembrane</keyword>
<keyword evidence="14" id="KW-0472">Membrane</keyword>
<dbReference type="GO" id="GO:0016020">
    <property type="term" value="C:membrane"/>
    <property type="evidence" value="ECO:0007669"/>
    <property type="project" value="GOC"/>
</dbReference>